<dbReference type="PANTHER" id="PTHR21603:SF17">
    <property type="entry name" value="PROLIFERATION MARKER PROTEIN KI-67"/>
    <property type="match status" value="1"/>
</dbReference>
<dbReference type="OrthoDB" id="6288785at2759"/>
<keyword evidence="4" id="KW-0832">Ubl conjugation</keyword>
<feature type="domain" description="PP1-binding" evidence="8">
    <location>
        <begin position="268"/>
        <end position="323"/>
    </location>
</feature>
<comment type="subcellular location">
    <subcellularLocation>
        <location evidence="1">Nucleus</location>
    </subcellularLocation>
</comment>
<name>A0A8C3UDG0_CATUS</name>
<evidence type="ECO:0000256" key="2">
    <source>
        <dbReference type="ARBA" id="ARBA00022499"/>
    </source>
</evidence>
<protein>
    <recommendedName>
        <fullName evidence="8">PP1-binding domain-containing protein</fullName>
    </recommendedName>
</protein>
<evidence type="ECO:0000256" key="1">
    <source>
        <dbReference type="ARBA" id="ARBA00004123"/>
    </source>
</evidence>
<evidence type="ECO:0000313" key="10">
    <source>
        <dbReference type="Proteomes" id="UP000694563"/>
    </source>
</evidence>
<organism evidence="9 10">
    <name type="scientific">Catharus ustulatus</name>
    <name type="common">Russet-backed thrush</name>
    <name type="synonym">Hylocichla ustulatus</name>
    <dbReference type="NCBI Taxonomy" id="91951"/>
    <lineage>
        <taxon>Eukaryota</taxon>
        <taxon>Metazoa</taxon>
        <taxon>Chordata</taxon>
        <taxon>Craniata</taxon>
        <taxon>Vertebrata</taxon>
        <taxon>Euteleostomi</taxon>
        <taxon>Archelosauria</taxon>
        <taxon>Archosauria</taxon>
        <taxon>Dinosauria</taxon>
        <taxon>Saurischia</taxon>
        <taxon>Theropoda</taxon>
        <taxon>Coelurosauria</taxon>
        <taxon>Aves</taxon>
        <taxon>Neognathae</taxon>
        <taxon>Neoaves</taxon>
        <taxon>Telluraves</taxon>
        <taxon>Australaves</taxon>
        <taxon>Passeriformes</taxon>
        <taxon>Turdidae</taxon>
        <taxon>Catharus</taxon>
    </lineage>
</organism>
<reference evidence="9" key="1">
    <citation type="submission" date="2020-10" db="EMBL/GenBank/DDBJ databases">
        <title>Catharus ustulatus (Swainson's thrush) genome, bCatUst1, primary haplotype v2.</title>
        <authorList>
            <person name="Delmore K."/>
            <person name="Vafadar M."/>
            <person name="Formenti G."/>
            <person name="Chow W."/>
            <person name="Pelan S."/>
            <person name="Howe K."/>
            <person name="Rhie A."/>
            <person name="Mountcastle J."/>
            <person name="Haase B."/>
            <person name="Fedrigo O."/>
            <person name="Jarvis E.D."/>
        </authorList>
    </citation>
    <scope>NUCLEOTIDE SEQUENCE [LARGE SCALE GENOMIC DNA]</scope>
</reference>
<gene>
    <name evidence="9" type="primary">LOC116999158</name>
</gene>
<feature type="compositionally biased region" description="Basic and acidic residues" evidence="7">
    <location>
        <begin position="382"/>
        <end position="397"/>
    </location>
</feature>
<dbReference type="PANTHER" id="PTHR21603">
    <property type="entry name" value="ANTIGEN KI-67-LIKE PROTEIN"/>
    <property type="match status" value="1"/>
</dbReference>
<proteinExistence type="predicted"/>
<feature type="compositionally biased region" description="Polar residues" evidence="7">
    <location>
        <begin position="1214"/>
        <end position="1239"/>
    </location>
</feature>
<dbReference type="GeneID" id="116999158"/>
<dbReference type="Proteomes" id="UP000694563">
    <property type="component" value="Chromosome 8"/>
</dbReference>
<feature type="compositionally biased region" description="Polar residues" evidence="7">
    <location>
        <begin position="1965"/>
        <end position="1988"/>
    </location>
</feature>
<dbReference type="Pfam" id="PF15276">
    <property type="entry name" value="PP1_bind"/>
    <property type="match status" value="1"/>
</dbReference>
<feature type="compositionally biased region" description="Polar residues" evidence="7">
    <location>
        <begin position="1393"/>
        <end position="1405"/>
    </location>
</feature>
<feature type="compositionally biased region" description="Basic and acidic residues" evidence="7">
    <location>
        <begin position="633"/>
        <end position="649"/>
    </location>
</feature>
<keyword evidence="3" id="KW-0597">Phosphoprotein</keyword>
<evidence type="ECO:0000313" key="9">
    <source>
        <dbReference type="Ensembl" id="ENSCUSP00005011692.1"/>
    </source>
</evidence>
<feature type="compositionally biased region" description="Polar residues" evidence="7">
    <location>
        <begin position="1447"/>
        <end position="1460"/>
    </location>
</feature>
<reference evidence="9" key="2">
    <citation type="submission" date="2025-08" db="UniProtKB">
        <authorList>
            <consortium name="Ensembl"/>
        </authorList>
    </citation>
    <scope>IDENTIFICATION</scope>
</reference>
<dbReference type="Ensembl" id="ENSCUST00005012174.1">
    <property type="protein sequence ID" value="ENSCUSP00005011692.1"/>
    <property type="gene ID" value="ENSCUSG00005007522.1"/>
</dbReference>
<feature type="compositionally biased region" description="Basic and acidic residues" evidence="7">
    <location>
        <begin position="1558"/>
        <end position="1568"/>
    </location>
</feature>
<feature type="compositionally biased region" description="Basic and acidic residues" evidence="7">
    <location>
        <begin position="492"/>
        <end position="503"/>
    </location>
</feature>
<feature type="compositionally biased region" description="Polar residues" evidence="7">
    <location>
        <begin position="1480"/>
        <end position="1496"/>
    </location>
</feature>
<feature type="region of interest" description="Disordered" evidence="7">
    <location>
        <begin position="1031"/>
        <end position="2065"/>
    </location>
</feature>
<dbReference type="GO" id="GO:0007088">
    <property type="term" value="P:regulation of mitotic nuclear division"/>
    <property type="evidence" value="ECO:0007669"/>
    <property type="project" value="TreeGrafter"/>
</dbReference>
<feature type="compositionally biased region" description="Low complexity" evidence="7">
    <location>
        <begin position="166"/>
        <end position="175"/>
    </location>
</feature>
<feature type="region of interest" description="Disordered" evidence="7">
    <location>
        <begin position="467"/>
        <end position="506"/>
    </location>
</feature>
<feature type="compositionally biased region" description="Polar residues" evidence="7">
    <location>
        <begin position="1838"/>
        <end position="1854"/>
    </location>
</feature>
<feature type="compositionally biased region" description="Basic residues" evidence="7">
    <location>
        <begin position="473"/>
        <end position="491"/>
    </location>
</feature>
<feature type="compositionally biased region" description="Polar residues" evidence="7">
    <location>
        <begin position="2020"/>
        <end position="2029"/>
    </location>
</feature>
<dbReference type="InterPro" id="IPR029334">
    <property type="entry name" value="PP1-bd"/>
</dbReference>
<keyword evidence="2" id="KW-1017">Isopeptide bond</keyword>
<accession>A0A8C3UDG0</accession>
<feature type="compositionally biased region" description="Polar residues" evidence="7">
    <location>
        <begin position="1800"/>
        <end position="1814"/>
    </location>
</feature>
<keyword evidence="5" id="KW-0539">Nucleus</keyword>
<feature type="compositionally biased region" description="Basic and acidic residues" evidence="7">
    <location>
        <begin position="1165"/>
        <end position="1174"/>
    </location>
</feature>
<evidence type="ECO:0000256" key="7">
    <source>
        <dbReference type="SAM" id="MobiDB-lite"/>
    </source>
</evidence>
<dbReference type="SMART" id="SM01295">
    <property type="entry name" value="K167R"/>
    <property type="match status" value="3"/>
</dbReference>
<feature type="compositionally biased region" description="Basic residues" evidence="7">
    <location>
        <begin position="1337"/>
        <end position="1346"/>
    </location>
</feature>
<keyword evidence="6" id="KW-0131">Cell cycle</keyword>
<dbReference type="RefSeq" id="XP_032921376.2">
    <property type="nucleotide sequence ID" value="XM_033065485.2"/>
</dbReference>
<sequence>MLDCPCMGAMCTTPTGRRKSLRCPYVSAASERPGMNPGDGSVARWSLPAAALSKYPLCSIVSADSAVQRELRLPQRQSSRQETPGKTHQEVLKEIWAQVKLNNVEVGPCETRSSLSDSKSRRKSRESKESLDKSAHSGALAAEGMLASPAGQTPGRKRGRSRTSGALTEAALEADTAQEHQSSGRRASGTPELAMDSCHHKQDLEDVSAATPQRPSAKRRAGSSTELRDTEPASETKASGLLHGEDSGKKRISQKRKSDETLPQAVGKRKRVSFGGHLSPELFDKSLPPNSPLKRGALPARHSLPYGNSPQAVLKKAQGLKHLINQEEKNSPAQQPPGAPSPVSGKATPKIPPGSPAPFRRGRFSISQPPSALPIAEEEDAGTEHLAPEGTSEEKTPKSSPAAQDAKALVTVAPAKPARGAQALKGTARRSRGGAVAAISAKRRSGASSANLLVAKSWAEVVKLGVPRPQSRTSRKSVCRRRALKKSKHPPKTPEKKIKDHFSTGHAESPATIVIGRAYSTTVRSAGHVPKVVKNPQLKLNMDMDESFTGVPEMFQTPENQGGRTFPLAAAQNADFTPPWAAGDISDLHTPEESGEMMVSPLNNSDASEQKQESGGISCFLEEEASPSLFDETATKTPEKRQAVHEDHVGGLAKTPEKPTSLGKSGSKRRTPKQKLEPAEVMSSKRKILRTPEQRSEPGEVLSGVKRLMKTPKQKLEPGEVLSGIRELMKTPKQNLEPEEVLSGIRELLKTPKQKLEPVEVLSGIRELMKTPKQKLEPVEVLSGIRELLKTPKEKLEPVEVLSGIRELMKTPKQKPEPVEDLSGIKQLMKTPKQRLEPVEALSGIKQLMKTPKQKPEPVEDLSGIKQLMKTPKQRLEPVEDLSGIRELMKTPKQKPEPVEDLSGIRELMKTPQQELEPVTDEIALRRLLETPVESRKAVKAVPGVTSTKKSPKLKSQAVEDMVGVSRIFQTPKEKVEPVENIFGLSRLMKSPKKKYQPVEDFVGLQRLMAEPRHKSSDAEVDYAGMTEMFGTPEEMKVRSVNVMDSAEEIALPGSNSSQKREKRGKVSQGEDSQQKASAGEEQPPQRARRGRGARVVPSENGGSSKELQGPGSQGEMGVITTENEGRGMRTRRGMQEVFPKHPDIVSSVEPPGAAQRPGRGKRKELKEVKHANENLESCVEDSSVLQKAPANTKESLQDCGISETEDDPGTKTGAGNIQNEICQLQTDVNNSDSKANDSGTEDSEEVLLSLRRRRRGAENTEPVIPPKRGRRARNDQGKAASPGDLQGTTRKLRREPSPKAAQRQEQACDKAPEAVTAQESENGTKIQLKAAERRVKSLRSTRNRKHSSEIKADTAEVALENTQNIQKTEETSTETDAETQSHVTDGMKGSQGCETKNAQENTTEAAGRIKAESPSAGTNRMPVGAQNTEANRARNRRGRKADEFTENVSSLKQIAPQSKSETEVDEPSLGAAQAEEEQPSSGGTAGTASPAQGTQRRVRNERGILKAKQTEILQGNPAQSDAVMGTKGRGKKVNFQVEAGSSEAIEGEGLAEGGEGMPDKDNQHRNSENPPAQGRRSRRKPLDSIPQKASPALMENQTLSADDRKGEAVGQEQGSAVGAEDRALRRGRRRELAAAPQSRSPSVRTRRGLMAGAAKNMAEGEDENPALGNQTSQAKVNAPARDRRKKMDPAAETSSTPPQSKCDLSETKDEGQSVPLEAVSCAKEKPPGRGRRKETALASDTTNSISLRGKRRLPAGDGEEAPKEEQNVPSETCDLSGKENQLRRNRRKEIGPVVEDKSSIQGNQVSSKQSGRKNNNREAKQSLDNSSQENVDLVKGSSRQATTSRAVSPTSPQGLPEDGKDGVPEGQSQLLDVAPPAKENPSRGGRKKTTSSTSGETISTSLRGKANMPRGRGQKSVLKGSEDASPEDNPCQGRTRQNKKRKVEFPLDTATSTSPHKSSDLPENGNTLEDQDLSGASTGSEENQSGKGQEGDPAPQAVPTSRRRKCQQPAEDVAPKKFQSGNDENGSLQRGRRNKTKLGEEAARAAQTTGGMERKTRSSTRTRK</sequence>
<feature type="compositionally biased region" description="Basic and acidic residues" evidence="7">
    <location>
        <begin position="126"/>
        <end position="135"/>
    </location>
</feature>
<feature type="compositionally biased region" description="Low complexity" evidence="7">
    <location>
        <begin position="1891"/>
        <end position="1902"/>
    </location>
</feature>
<dbReference type="GO" id="GO:0005634">
    <property type="term" value="C:nucleus"/>
    <property type="evidence" value="ECO:0007669"/>
    <property type="project" value="UniProtKB-SubCell"/>
</dbReference>
<feature type="region of interest" description="Disordered" evidence="7">
    <location>
        <begin position="590"/>
        <end position="721"/>
    </location>
</feature>
<evidence type="ECO:0000259" key="8">
    <source>
        <dbReference type="Pfam" id="PF15276"/>
    </source>
</evidence>
<dbReference type="GO" id="GO:0051983">
    <property type="term" value="P:regulation of chromosome segregation"/>
    <property type="evidence" value="ECO:0007669"/>
    <property type="project" value="TreeGrafter"/>
</dbReference>
<evidence type="ECO:0000256" key="3">
    <source>
        <dbReference type="ARBA" id="ARBA00022553"/>
    </source>
</evidence>
<evidence type="ECO:0000256" key="6">
    <source>
        <dbReference type="ARBA" id="ARBA00023306"/>
    </source>
</evidence>
<feature type="compositionally biased region" description="Basic and acidic residues" evidence="7">
    <location>
        <begin position="1777"/>
        <end position="1799"/>
    </location>
</feature>
<keyword evidence="10" id="KW-1185">Reference proteome</keyword>
<evidence type="ECO:0000256" key="4">
    <source>
        <dbReference type="ARBA" id="ARBA00022843"/>
    </source>
</evidence>
<evidence type="ECO:0000256" key="5">
    <source>
        <dbReference type="ARBA" id="ARBA00023242"/>
    </source>
</evidence>
<dbReference type="GO" id="GO:0005694">
    <property type="term" value="C:chromosome"/>
    <property type="evidence" value="ECO:0007669"/>
    <property type="project" value="TreeGrafter"/>
</dbReference>
<dbReference type="Pfam" id="PF08065">
    <property type="entry name" value="KI67R"/>
    <property type="match status" value="2"/>
</dbReference>
<dbReference type="InterPro" id="IPR012568">
    <property type="entry name" value="KI67R"/>
</dbReference>
<feature type="region of interest" description="Disordered" evidence="7">
    <location>
        <begin position="109"/>
        <end position="435"/>
    </location>
</feature>
<reference evidence="9" key="3">
    <citation type="submission" date="2025-09" db="UniProtKB">
        <authorList>
            <consortium name="Ensembl"/>
        </authorList>
    </citation>
    <scope>IDENTIFICATION</scope>
</reference>
<feature type="compositionally biased region" description="Low complexity" evidence="7">
    <location>
        <begin position="1539"/>
        <end position="1549"/>
    </location>
</feature>